<proteinExistence type="predicted"/>
<reference evidence="3 4" key="1">
    <citation type="submission" date="2017-06" db="EMBL/GenBank/DDBJ databases">
        <authorList>
            <person name="Kim H.J."/>
            <person name="Triplett B.A."/>
        </authorList>
    </citation>
    <scope>NUCLEOTIDE SEQUENCE [LARGE SCALE GENOMIC DNA]</scope>
    <source>
        <strain evidence="3 4">B29T1</strain>
    </source>
</reference>
<evidence type="ECO:0000313" key="3">
    <source>
        <dbReference type="EMBL" id="SNB65510.1"/>
    </source>
</evidence>
<dbReference type="OrthoDB" id="6206554at2"/>
<keyword evidence="1" id="KW-1133">Transmembrane helix</keyword>
<evidence type="ECO:0000256" key="1">
    <source>
        <dbReference type="SAM" id="Phobius"/>
    </source>
</evidence>
<feature type="transmembrane region" description="Helical" evidence="1">
    <location>
        <begin position="43"/>
        <end position="64"/>
    </location>
</feature>
<organism evidence="3 4">
    <name type="scientific">Arboricoccus pini</name>
    <dbReference type="NCBI Taxonomy" id="1963835"/>
    <lineage>
        <taxon>Bacteria</taxon>
        <taxon>Pseudomonadati</taxon>
        <taxon>Pseudomonadota</taxon>
        <taxon>Alphaproteobacteria</taxon>
        <taxon>Geminicoccales</taxon>
        <taxon>Geminicoccaceae</taxon>
        <taxon>Arboricoccus</taxon>
    </lineage>
</organism>
<sequence>MPSFDHLWLFWFIPLALLPILVRPWRRNAFSSLLVVPADRPSLLLSIGVKAMACIAIAAILIALSGPYVGGRMIERVGTGAQILILADRSGSMNDTFAGDRPDRDQESKASAATRLLADFVRRREHDLFGLAMFATLPIPVMPLTNHRDAILGAIDAVDRPGLGYTNVGRGLILALEMLRRSQSDGVRVILLVSDGAAVIDPDVQQRLRAGFAEAPVHLYWLFLRTAGGRGIYDVPDSPSVDNPRTMPERHLDLFFKSLGIPYRAFETDGADAVGQALAEIGRLEQAPLHYSEPTPRFELATPALILALIMTLLLTAALGSQVRFARHRPMDRTILSGGG</sequence>
<dbReference type="EMBL" id="FYEH01000004">
    <property type="protein sequence ID" value="SNB65510.1"/>
    <property type="molecule type" value="Genomic_DNA"/>
</dbReference>
<accession>A0A212R0I3</accession>
<dbReference type="InterPro" id="IPR036465">
    <property type="entry name" value="vWFA_dom_sf"/>
</dbReference>
<keyword evidence="1" id="KW-0472">Membrane</keyword>
<dbReference type="AlphaFoldDB" id="A0A212R0I3"/>
<evidence type="ECO:0000313" key="4">
    <source>
        <dbReference type="Proteomes" id="UP000197065"/>
    </source>
</evidence>
<feature type="transmembrane region" description="Helical" evidence="1">
    <location>
        <begin position="300"/>
        <end position="321"/>
    </location>
</feature>
<dbReference type="Proteomes" id="UP000197065">
    <property type="component" value="Unassembled WGS sequence"/>
</dbReference>
<evidence type="ECO:0000259" key="2">
    <source>
        <dbReference type="PROSITE" id="PS50234"/>
    </source>
</evidence>
<gene>
    <name evidence="3" type="ORF">SAMN07250955_104281</name>
</gene>
<keyword evidence="1" id="KW-0812">Transmembrane</keyword>
<dbReference type="Gene3D" id="3.40.50.410">
    <property type="entry name" value="von Willebrand factor, type A domain"/>
    <property type="match status" value="1"/>
</dbReference>
<keyword evidence="4" id="KW-1185">Reference proteome</keyword>
<protein>
    <submittedName>
        <fullName evidence="3">MxaC protein</fullName>
    </submittedName>
</protein>
<dbReference type="PROSITE" id="PS50234">
    <property type="entry name" value="VWFA"/>
    <property type="match status" value="1"/>
</dbReference>
<name>A0A212R0I3_9PROT</name>
<dbReference type="SUPFAM" id="SSF53300">
    <property type="entry name" value="vWA-like"/>
    <property type="match status" value="1"/>
</dbReference>
<dbReference type="RefSeq" id="WP_088560861.1">
    <property type="nucleotide sequence ID" value="NZ_FYEH01000004.1"/>
</dbReference>
<feature type="transmembrane region" description="Helical" evidence="1">
    <location>
        <begin position="6"/>
        <end position="22"/>
    </location>
</feature>
<dbReference type="CDD" id="cd00198">
    <property type="entry name" value="vWFA"/>
    <property type="match status" value="1"/>
</dbReference>
<feature type="domain" description="VWFA" evidence="2">
    <location>
        <begin position="82"/>
        <end position="220"/>
    </location>
</feature>
<dbReference type="SMART" id="SM00327">
    <property type="entry name" value="VWA"/>
    <property type="match status" value="1"/>
</dbReference>
<dbReference type="Pfam" id="PF13519">
    <property type="entry name" value="VWA_2"/>
    <property type="match status" value="1"/>
</dbReference>
<dbReference type="InterPro" id="IPR002035">
    <property type="entry name" value="VWF_A"/>
</dbReference>